<organism evidence="1 2">
    <name type="scientific">Virgisporangium ochraceum</name>
    <dbReference type="NCBI Taxonomy" id="65505"/>
    <lineage>
        <taxon>Bacteria</taxon>
        <taxon>Bacillati</taxon>
        <taxon>Actinomycetota</taxon>
        <taxon>Actinomycetes</taxon>
        <taxon>Micromonosporales</taxon>
        <taxon>Micromonosporaceae</taxon>
        <taxon>Virgisporangium</taxon>
    </lineage>
</organism>
<gene>
    <name evidence="1" type="ORF">Voc01_096140</name>
</gene>
<name>A0A8J4EJU5_9ACTN</name>
<comment type="caution">
    <text evidence="1">The sequence shown here is derived from an EMBL/GenBank/DDBJ whole genome shotgun (WGS) entry which is preliminary data.</text>
</comment>
<accession>A0A8J4EJU5</accession>
<evidence type="ECO:0000313" key="1">
    <source>
        <dbReference type="EMBL" id="GIJ74697.1"/>
    </source>
</evidence>
<dbReference type="EMBL" id="BOPH01000142">
    <property type="protein sequence ID" value="GIJ74697.1"/>
    <property type="molecule type" value="Genomic_DNA"/>
</dbReference>
<evidence type="ECO:0000313" key="2">
    <source>
        <dbReference type="Proteomes" id="UP000635606"/>
    </source>
</evidence>
<dbReference type="Proteomes" id="UP000635606">
    <property type="component" value="Unassembled WGS sequence"/>
</dbReference>
<sequence length="589" mass="63633">MIAELWRSERSWRLTALLTVVNACAGREEATGPLAPIDETWSLLVEAFRAHPDVTEDVLSRPQVGIWAAHTLARLEESSPTGPEPLWADVGYLHSLVAAIAVRAGVPFELDVPVRGGTAVLPTVGAATFPPGTTRARVRAADGRATLMAGDVTVPVGARDGWHPSITVTVDRHDVPLRVELLDRDTYRALRGPSQPRTIDRAEVSHWRRLLGDAWDVLVREQPDRARSIAQSFRMLAPEPAEERFRQHSASGAEAFGGMLVSVPDDAVQLAATLVHETQHHKLHALTHLLTLTLDDPSVRYYAPWRDDPRPVAGLLQGAYAFAGIAGFWRIHRRHASPTDAPLAHVEFALWRRQTHLVLRTLAGCGRLTEHGERFVATLVSEVEGYLGESVPVAERAAADAIADDHWAMWRSHNLRLSEPVAAGLSAAWRRGREPVIPPAEGGSDPPRAIVEPGRIWFDGRAVLTRYRHGAAAEFAALRADPARVGRQVAGATGADLDLVGGDPEAAALGYLDELARDPTSVHGWVGLGLAHSDPGGPVARALLGRPELVLTVARREGAADPLALAAWIGRALTDDDVREAGPAGWSVT</sequence>
<dbReference type="NCBIfam" id="TIGR04267">
    <property type="entry name" value="mod_HExxH"/>
    <property type="match status" value="1"/>
</dbReference>
<protein>
    <submittedName>
        <fullName evidence="1">HEXXH motif domain-containing protein</fullName>
    </submittedName>
</protein>
<dbReference type="InterPro" id="IPR026337">
    <property type="entry name" value="AKG_HExxH"/>
</dbReference>
<proteinExistence type="predicted"/>
<dbReference type="AlphaFoldDB" id="A0A8J4EJU5"/>
<reference evidence="1" key="1">
    <citation type="submission" date="2021-01" db="EMBL/GenBank/DDBJ databases">
        <title>Whole genome shotgun sequence of Virgisporangium ochraceum NBRC 16418.</title>
        <authorList>
            <person name="Komaki H."/>
            <person name="Tamura T."/>
        </authorList>
    </citation>
    <scope>NUCLEOTIDE SEQUENCE</scope>
    <source>
        <strain evidence="1">NBRC 16418</strain>
    </source>
</reference>
<keyword evidence="2" id="KW-1185">Reference proteome</keyword>